<gene>
    <name evidence="1" type="ORF">SAMN05660653_03173</name>
</gene>
<dbReference type="EMBL" id="FMXO01000023">
    <property type="protein sequence ID" value="SDB61117.1"/>
    <property type="molecule type" value="Genomic_DNA"/>
</dbReference>
<dbReference type="AlphaFoldDB" id="A0A1G6EUJ0"/>
<evidence type="ECO:0000313" key="1">
    <source>
        <dbReference type="EMBL" id="SDB61117.1"/>
    </source>
</evidence>
<dbReference type="Proteomes" id="UP000198771">
    <property type="component" value="Unassembled WGS sequence"/>
</dbReference>
<sequence length="171" mass="19491">MAAIPQIAAEHLINGMFYEVYFDSKGEFRGRSLKSRCLDELLAIQSVEKYSDSIKFIKRVLQPYKDQLPVIPNSTPEILVVELSLQKKDPPTIESILVKGQNLLIDAEEDEDSFSNMWKLSFREFSLKTLKKTLSKEWHVPANQIELRPESGDTIKYALPEGKTIGYPSAE</sequence>
<accession>A0A1G6EUJ0</accession>
<proteinExistence type="predicted"/>
<keyword evidence="2" id="KW-1185">Reference proteome</keyword>
<protein>
    <submittedName>
        <fullName evidence="1">Uncharacterized protein</fullName>
    </submittedName>
</protein>
<organism evidence="1 2">
    <name type="scientific">Desulfonatronum thiosulfatophilum</name>
    <dbReference type="NCBI Taxonomy" id="617002"/>
    <lineage>
        <taxon>Bacteria</taxon>
        <taxon>Pseudomonadati</taxon>
        <taxon>Thermodesulfobacteriota</taxon>
        <taxon>Desulfovibrionia</taxon>
        <taxon>Desulfovibrionales</taxon>
        <taxon>Desulfonatronaceae</taxon>
        <taxon>Desulfonatronum</taxon>
    </lineage>
</organism>
<dbReference type="STRING" id="617002.SAMN05660653_03173"/>
<evidence type="ECO:0000313" key="2">
    <source>
        <dbReference type="Proteomes" id="UP000198771"/>
    </source>
</evidence>
<reference evidence="1 2" key="1">
    <citation type="submission" date="2016-10" db="EMBL/GenBank/DDBJ databases">
        <authorList>
            <person name="de Groot N.N."/>
        </authorList>
    </citation>
    <scope>NUCLEOTIDE SEQUENCE [LARGE SCALE GENOMIC DNA]</scope>
    <source>
        <strain evidence="1 2">ASO4-2</strain>
    </source>
</reference>
<name>A0A1G6EUJ0_9BACT</name>